<comment type="caution">
    <text evidence="2">The sequence shown here is derived from an EMBL/GenBank/DDBJ whole genome shotgun (WGS) entry which is preliminary data.</text>
</comment>
<feature type="transmembrane region" description="Helical" evidence="1">
    <location>
        <begin position="20"/>
        <end position="49"/>
    </location>
</feature>
<sequence length="139" mass="15620">MVVLDWINNQLAWLPNYGKVIAWLLLGVLAILVISLLFSLILSPFMWLYNRFTDKNTSNVMEKDDFVIGELTEKIHGSSIGEVMVTGSEQARSVHPARLYRDAEATNGLLLPVGTKVLIIDFDERGIALVVKNKAFMKE</sequence>
<keyword evidence="3" id="KW-1185">Reference proteome</keyword>
<accession>A0ABV0EZS0</accession>
<reference evidence="2" key="2">
    <citation type="submission" date="2024-02" db="EMBL/GenBank/DDBJ databases">
        <title>The Genome Sequence of Enterococcus diestrammenae JM9A.</title>
        <authorList>
            <person name="Earl A."/>
            <person name="Manson A."/>
            <person name="Gilmore M."/>
            <person name="Sanders J."/>
            <person name="Shea T."/>
            <person name="Howe W."/>
            <person name="Livny J."/>
            <person name="Cuomo C."/>
            <person name="Neafsey D."/>
            <person name="Birren B."/>
        </authorList>
    </citation>
    <scope>NUCLEOTIDE SEQUENCE</scope>
    <source>
        <strain evidence="2">JM9A</strain>
    </source>
</reference>
<evidence type="ECO:0008006" key="4">
    <source>
        <dbReference type="Google" id="ProtNLM"/>
    </source>
</evidence>
<evidence type="ECO:0000256" key="1">
    <source>
        <dbReference type="SAM" id="Phobius"/>
    </source>
</evidence>
<name>A0ABV0EZS0_9ENTE</name>
<keyword evidence="1" id="KW-0812">Transmembrane</keyword>
<organism evidence="2 3">
    <name type="scientific">Enterococcus diestrammenae</name>
    <dbReference type="NCBI Taxonomy" id="1155073"/>
    <lineage>
        <taxon>Bacteria</taxon>
        <taxon>Bacillati</taxon>
        <taxon>Bacillota</taxon>
        <taxon>Bacilli</taxon>
        <taxon>Lactobacillales</taxon>
        <taxon>Enterococcaceae</taxon>
        <taxon>Enterococcus</taxon>
    </lineage>
</organism>
<keyword evidence="1" id="KW-1133">Transmembrane helix</keyword>
<keyword evidence="1" id="KW-0472">Membrane</keyword>
<dbReference type="EMBL" id="MAEI02000001">
    <property type="protein sequence ID" value="MEO1781304.1"/>
    <property type="molecule type" value="Genomic_DNA"/>
</dbReference>
<reference evidence="2" key="1">
    <citation type="submission" date="2016-06" db="EMBL/GenBank/DDBJ databases">
        <authorList>
            <person name="Van Tyne D."/>
        </authorList>
    </citation>
    <scope>NUCLEOTIDE SEQUENCE</scope>
    <source>
        <strain evidence="2">JM9A</strain>
    </source>
</reference>
<gene>
    <name evidence="2" type="ORF">BAU18_000883</name>
</gene>
<evidence type="ECO:0000313" key="2">
    <source>
        <dbReference type="EMBL" id="MEO1781304.1"/>
    </source>
</evidence>
<protein>
    <recommendedName>
        <fullName evidence="4">NfeD-like C-terminal domain-containing protein</fullName>
    </recommendedName>
</protein>
<dbReference type="InterPro" id="IPR012340">
    <property type="entry name" value="NA-bd_OB-fold"/>
</dbReference>
<evidence type="ECO:0000313" key="3">
    <source>
        <dbReference type="Proteomes" id="UP001429357"/>
    </source>
</evidence>
<dbReference type="RefSeq" id="WP_161869322.1">
    <property type="nucleotide sequence ID" value="NZ_MAEI02000001.1"/>
</dbReference>
<dbReference type="Proteomes" id="UP001429357">
    <property type="component" value="Unassembled WGS sequence"/>
</dbReference>
<proteinExistence type="predicted"/>
<dbReference type="Gene3D" id="2.40.50.140">
    <property type="entry name" value="Nucleic acid-binding proteins"/>
    <property type="match status" value="1"/>
</dbReference>